<dbReference type="AlphaFoldDB" id="A0A2P2LMJ7"/>
<proteinExistence type="predicted"/>
<evidence type="ECO:0000313" key="1">
    <source>
        <dbReference type="EMBL" id="MBX19195.1"/>
    </source>
</evidence>
<organism evidence="1">
    <name type="scientific">Rhizophora mucronata</name>
    <name type="common">Asiatic mangrove</name>
    <dbReference type="NCBI Taxonomy" id="61149"/>
    <lineage>
        <taxon>Eukaryota</taxon>
        <taxon>Viridiplantae</taxon>
        <taxon>Streptophyta</taxon>
        <taxon>Embryophyta</taxon>
        <taxon>Tracheophyta</taxon>
        <taxon>Spermatophyta</taxon>
        <taxon>Magnoliopsida</taxon>
        <taxon>eudicotyledons</taxon>
        <taxon>Gunneridae</taxon>
        <taxon>Pentapetalae</taxon>
        <taxon>rosids</taxon>
        <taxon>fabids</taxon>
        <taxon>Malpighiales</taxon>
        <taxon>Rhizophoraceae</taxon>
        <taxon>Rhizophora</taxon>
    </lineage>
</organism>
<protein>
    <submittedName>
        <fullName evidence="1">Shaggy-related protein kinase epsilon</fullName>
    </submittedName>
</protein>
<name>A0A2P2LMJ7_RHIMU</name>
<keyword evidence="1" id="KW-0808">Transferase</keyword>
<accession>A0A2P2LMJ7</accession>
<keyword evidence="1" id="KW-0418">Kinase</keyword>
<reference evidence="1" key="1">
    <citation type="submission" date="2018-02" db="EMBL/GenBank/DDBJ databases">
        <title>Rhizophora mucronata_Transcriptome.</title>
        <authorList>
            <person name="Meera S.P."/>
            <person name="Sreeshan A."/>
            <person name="Augustine A."/>
        </authorList>
    </citation>
    <scope>NUCLEOTIDE SEQUENCE</scope>
    <source>
        <tissue evidence="1">Leaf</tissue>
    </source>
</reference>
<dbReference type="GO" id="GO:0016301">
    <property type="term" value="F:kinase activity"/>
    <property type="evidence" value="ECO:0007669"/>
    <property type="project" value="UniProtKB-KW"/>
</dbReference>
<dbReference type="EMBL" id="GGEC01038711">
    <property type="protein sequence ID" value="MBX19195.1"/>
    <property type="molecule type" value="Transcribed_RNA"/>
</dbReference>
<sequence>MKTYQNFCTAKITKFKLMCVWIHLPTTNKFLKQKVKYD</sequence>